<feature type="compositionally biased region" description="Acidic residues" evidence="1">
    <location>
        <begin position="32"/>
        <end position="42"/>
    </location>
</feature>
<dbReference type="EMBL" id="UYRT01091129">
    <property type="protein sequence ID" value="VDN36806.1"/>
    <property type="molecule type" value="Genomic_DNA"/>
</dbReference>
<evidence type="ECO:0000313" key="4">
    <source>
        <dbReference type="WBParaSite" id="GPUH_0002080601-mRNA-1"/>
    </source>
</evidence>
<name>A0A183EIJ0_9BILA</name>
<proteinExistence type="predicted"/>
<sequence>MQLPSGSPQGGKRRGIKLRERNEEGRYRTEEATDVDGLDESYNDAGGELTAGTPTTSVIALCISISDKTGGGCDDIGLARKRCRRDSPRQHHQAKVVESEPSTTASTADEIVFVLFDKQQRLIFKY</sequence>
<reference evidence="2 3" key="2">
    <citation type="submission" date="2018-11" db="EMBL/GenBank/DDBJ databases">
        <authorList>
            <consortium name="Pathogen Informatics"/>
        </authorList>
    </citation>
    <scope>NUCLEOTIDE SEQUENCE [LARGE SCALE GENOMIC DNA]</scope>
</reference>
<organism evidence="4">
    <name type="scientific">Gongylonema pulchrum</name>
    <dbReference type="NCBI Taxonomy" id="637853"/>
    <lineage>
        <taxon>Eukaryota</taxon>
        <taxon>Metazoa</taxon>
        <taxon>Ecdysozoa</taxon>
        <taxon>Nematoda</taxon>
        <taxon>Chromadorea</taxon>
        <taxon>Rhabditida</taxon>
        <taxon>Spirurina</taxon>
        <taxon>Spiruromorpha</taxon>
        <taxon>Spiruroidea</taxon>
        <taxon>Gongylonematidae</taxon>
        <taxon>Gongylonema</taxon>
    </lineage>
</organism>
<dbReference type="WBParaSite" id="GPUH_0002080601-mRNA-1">
    <property type="protein sequence ID" value="GPUH_0002080601-mRNA-1"/>
    <property type="gene ID" value="GPUH_0002080601"/>
</dbReference>
<feature type="region of interest" description="Disordered" evidence="1">
    <location>
        <begin position="1"/>
        <end position="50"/>
    </location>
</feature>
<reference evidence="4" key="1">
    <citation type="submission" date="2016-06" db="UniProtKB">
        <authorList>
            <consortium name="WormBaseParasite"/>
        </authorList>
    </citation>
    <scope>IDENTIFICATION</scope>
</reference>
<evidence type="ECO:0000256" key="1">
    <source>
        <dbReference type="SAM" id="MobiDB-lite"/>
    </source>
</evidence>
<keyword evidence="3" id="KW-1185">Reference proteome</keyword>
<feature type="compositionally biased region" description="Basic and acidic residues" evidence="1">
    <location>
        <begin position="17"/>
        <end position="31"/>
    </location>
</feature>
<evidence type="ECO:0000313" key="2">
    <source>
        <dbReference type="EMBL" id="VDN36806.1"/>
    </source>
</evidence>
<dbReference type="AlphaFoldDB" id="A0A183EIJ0"/>
<accession>A0A183EIJ0</accession>
<gene>
    <name evidence="2" type="ORF">GPUH_LOCUS20781</name>
</gene>
<evidence type="ECO:0000313" key="3">
    <source>
        <dbReference type="Proteomes" id="UP000271098"/>
    </source>
</evidence>
<dbReference type="Proteomes" id="UP000271098">
    <property type="component" value="Unassembled WGS sequence"/>
</dbReference>
<protein>
    <submittedName>
        <fullName evidence="2 4">Uncharacterized protein</fullName>
    </submittedName>
</protein>